<dbReference type="EMBL" id="CP135443">
    <property type="protein sequence ID" value="WRY33715.1"/>
    <property type="molecule type" value="Genomic_DNA"/>
</dbReference>
<dbReference type="NCBIfam" id="TIGR00066">
    <property type="entry name" value="g_glut_trans"/>
    <property type="match status" value="1"/>
</dbReference>
<protein>
    <recommendedName>
        <fullName evidence="9">Glutathione hydrolase proenzyme</fullName>
        <ecNumber evidence="9">2.3.2.2</ecNumber>
        <ecNumber evidence="9">3.4.19.13</ecNumber>
    </recommendedName>
    <component>
        <recommendedName>
            <fullName evidence="9">Glutathione hydrolase large chain</fullName>
        </recommendedName>
    </component>
    <component>
        <recommendedName>
            <fullName evidence="9">Glutathione hydrolase small chain</fullName>
        </recommendedName>
    </component>
</protein>
<evidence type="ECO:0000313" key="10">
    <source>
        <dbReference type="EMBL" id="WRY33715.1"/>
    </source>
</evidence>
<dbReference type="InterPro" id="IPR051792">
    <property type="entry name" value="GGT_bact"/>
</dbReference>
<gene>
    <name evidence="10" type="primary">ggt</name>
    <name evidence="10" type="ORF">RPE78_00020</name>
</gene>
<comment type="subunit">
    <text evidence="9">This enzyme consists of two polypeptide chains, which are synthesized in precursor form from a single polypeptide.</text>
</comment>
<dbReference type="Gene3D" id="1.10.246.130">
    <property type="match status" value="1"/>
</dbReference>
<evidence type="ECO:0000256" key="5">
    <source>
        <dbReference type="ARBA" id="ARBA00022801"/>
    </source>
</evidence>
<evidence type="ECO:0000313" key="11">
    <source>
        <dbReference type="Proteomes" id="UP001623290"/>
    </source>
</evidence>
<keyword evidence="6 9" id="KW-0865">Zymogen</keyword>
<evidence type="ECO:0000256" key="3">
    <source>
        <dbReference type="ARBA" id="ARBA00009381"/>
    </source>
</evidence>
<dbReference type="RefSeq" id="WP_406720876.1">
    <property type="nucleotide sequence ID" value="NZ_CP135443.1"/>
</dbReference>
<comment type="pathway">
    <text evidence="9">Sulfur metabolism; glutathione metabolism.</text>
</comment>
<keyword evidence="5 9" id="KW-0378">Hydrolase</keyword>
<dbReference type="SUPFAM" id="SSF56235">
    <property type="entry name" value="N-terminal nucleophile aminohydrolases (Ntn hydrolases)"/>
    <property type="match status" value="1"/>
</dbReference>
<dbReference type="InterPro" id="IPR043137">
    <property type="entry name" value="GGT_ssub_C"/>
</dbReference>
<evidence type="ECO:0000256" key="4">
    <source>
        <dbReference type="ARBA" id="ARBA00022679"/>
    </source>
</evidence>
<dbReference type="PRINTS" id="PR01210">
    <property type="entry name" value="GGTRANSPTASE"/>
</dbReference>
<comment type="catalytic activity">
    <reaction evidence="2 9">
        <text>glutathione + H2O = L-cysteinylglycine + L-glutamate</text>
        <dbReference type="Rhea" id="RHEA:28807"/>
        <dbReference type="ChEBI" id="CHEBI:15377"/>
        <dbReference type="ChEBI" id="CHEBI:29985"/>
        <dbReference type="ChEBI" id="CHEBI:57925"/>
        <dbReference type="ChEBI" id="CHEBI:61694"/>
        <dbReference type="EC" id="3.4.19.13"/>
    </reaction>
</comment>
<dbReference type="InterPro" id="IPR043138">
    <property type="entry name" value="GGT_lsub"/>
</dbReference>
<comment type="catalytic activity">
    <reaction evidence="1 9">
        <text>an S-substituted glutathione + H2O = an S-substituted L-cysteinylglycine + L-glutamate</text>
        <dbReference type="Rhea" id="RHEA:59468"/>
        <dbReference type="ChEBI" id="CHEBI:15377"/>
        <dbReference type="ChEBI" id="CHEBI:29985"/>
        <dbReference type="ChEBI" id="CHEBI:90779"/>
        <dbReference type="ChEBI" id="CHEBI:143103"/>
        <dbReference type="EC" id="3.4.19.13"/>
    </reaction>
</comment>
<comment type="catalytic activity">
    <reaction evidence="8 9">
        <text>an N-terminal (5-L-glutamyl)-[peptide] + an alpha-amino acid = 5-L-glutamyl amino acid + an N-terminal L-alpha-aminoacyl-[peptide]</text>
        <dbReference type="Rhea" id="RHEA:23904"/>
        <dbReference type="Rhea" id="RHEA-COMP:9780"/>
        <dbReference type="Rhea" id="RHEA-COMP:9795"/>
        <dbReference type="ChEBI" id="CHEBI:77644"/>
        <dbReference type="ChEBI" id="CHEBI:78597"/>
        <dbReference type="ChEBI" id="CHEBI:78599"/>
        <dbReference type="ChEBI" id="CHEBI:78608"/>
        <dbReference type="EC" id="2.3.2.2"/>
    </reaction>
</comment>
<evidence type="ECO:0000256" key="7">
    <source>
        <dbReference type="ARBA" id="ARBA00023315"/>
    </source>
</evidence>
<evidence type="ECO:0000256" key="6">
    <source>
        <dbReference type="ARBA" id="ARBA00023145"/>
    </source>
</evidence>
<evidence type="ECO:0000256" key="2">
    <source>
        <dbReference type="ARBA" id="ARBA00001089"/>
    </source>
</evidence>
<evidence type="ECO:0000256" key="8">
    <source>
        <dbReference type="ARBA" id="ARBA00047417"/>
    </source>
</evidence>
<name>A0ABZ1DZ90_9RHOB</name>
<keyword evidence="7 9" id="KW-0012">Acyltransferase</keyword>
<evidence type="ECO:0000256" key="1">
    <source>
        <dbReference type="ARBA" id="ARBA00001049"/>
    </source>
</evidence>
<keyword evidence="11" id="KW-1185">Reference proteome</keyword>
<keyword evidence="9" id="KW-0317">Glutathione biosynthesis</keyword>
<dbReference type="EC" id="2.3.2.2" evidence="9"/>
<dbReference type="InterPro" id="IPR029055">
    <property type="entry name" value="Ntn_hydrolases_N"/>
</dbReference>
<dbReference type="GO" id="GO:0103068">
    <property type="term" value="F:leukotriene C4 gamma-glutamyl transferase activity"/>
    <property type="evidence" value="ECO:0007669"/>
    <property type="project" value="UniProtKB-EC"/>
</dbReference>
<accession>A0ABZ1DZ90</accession>
<dbReference type="InterPro" id="IPR000101">
    <property type="entry name" value="GGT_peptidase"/>
</dbReference>
<organism evidence="10 11">
    <name type="scientific">Thioclava litoralis</name>
    <dbReference type="NCBI Taxonomy" id="3076557"/>
    <lineage>
        <taxon>Bacteria</taxon>
        <taxon>Pseudomonadati</taxon>
        <taxon>Pseudomonadota</taxon>
        <taxon>Alphaproteobacteria</taxon>
        <taxon>Rhodobacterales</taxon>
        <taxon>Paracoccaceae</taxon>
        <taxon>Thioclava</taxon>
    </lineage>
</organism>
<reference evidence="10 11" key="1">
    <citation type="submission" date="2023-09" db="EMBL/GenBank/DDBJ databases">
        <title>Thioclava shenzhenensis sp. nov., a multidrug resistant bacteria-antagonizing species isolated from coastal seawater.</title>
        <authorList>
            <person name="Long M."/>
        </authorList>
    </citation>
    <scope>NUCLEOTIDE SEQUENCE [LARGE SCALE GENOMIC DNA]</scope>
    <source>
        <strain evidence="10 11">FTW29</strain>
    </source>
</reference>
<dbReference type="PANTHER" id="PTHR43199">
    <property type="entry name" value="GLUTATHIONE HYDROLASE"/>
    <property type="match status" value="1"/>
</dbReference>
<dbReference type="Pfam" id="PF01019">
    <property type="entry name" value="G_glu_transpept"/>
    <property type="match status" value="1"/>
</dbReference>
<dbReference type="Gene3D" id="3.60.20.40">
    <property type="match status" value="1"/>
</dbReference>
<dbReference type="EC" id="3.4.19.13" evidence="9"/>
<dbReference type="PANTHER" id="PTHR43199:SF1">
    <property type="entry name" value="GLUTATHIONE HYDROLASE PROENZYME"/>
    <property type="match status" value="1"/>
</dbReference>
<dbReference type="Proteomes" id="UP001623290">
    <property type="component" value="Chromosome"/>
</dbReference>
<comment type="PTM">
    <text evidence="9">Cleaved by autocatalysis into a large and a small subunit.</text>
</comment>
<keyword evidence="4 9" id="KW-0808">Transferase</keyword>
<proteinExistence type="inferred from homology"/>
<evidence type="ECO:0000256" key="9">
    <source>
        <dbReference type="RuleBase" id="RU368036"/>
    </source>
</evidence>
<comment type="similarity">
    <text evidence="3 9">Belongs to the gamma-glutamyltransferase family.</text>
</comment>
<sequence length="557" mass="58653">MSAKISFPSKTPVFARGGMVLANHPLGAAAGIEALAAGGNAADAAVATLLTLSVVEPMMVGICGGGLVHLRDAQGQHEIIDGLSCAGAASEPAMYRPLSDVPPLQMQTVDRQNEFGASAVAVPGSLRAWALLHERHGRLPFADLFGAAIRHARQGFVVTPYLAGSIAEARHDLARTPDMAALFLPQGAPLRKGDRLLQPDYAATLEEIALQGPDALYHGALGRKLVDYLATGPVPQARLTLRDLAGYAPQVLAPVQGHYRGFDIFGPPPPASSGVHVTQMLNMLETRDLAAMGFDSPLRAQLLAHVMRAAFADRARHSGDPRFVDIPVGRLTSKDYARALMEGVPPVTAAQGYESRDTTHITIADGEGMIVTATFTINSLFGARVMVPGTGMILNNYMCNFDPNPGRALSVAPGKRVPTSMAPMIVARKGRPFLALGQPGGTRIFPSVLQAMVNIIDHGMALQEAVEAPRLWTQGAEIELEPRFAALAPALEAAGLAVKHVPHIGGGLNAIRFHADGQMEGAACWRADGTVLGLGGGLAEEGVRFWPDRSQGSSSPN</sequence>